<dbReference type="OrthoDB" id="88903at2"/>
<dbReference type="PANTHER" id="PTHR22674:SF6">
    <property type="entry name" value="NTPASE KAP FAMILY P-LOOP DOMAIN-CONTAINING PROTEIN 1"/>
    <property type="match status" value="1"/>
</dbReference>
<dbReference type="PANTHER" id="PTHR22674">
    <property type="entry name" value="NTPASE, KAP FAMILY P-LOOP DOMAIN-CONTAINING 1"/>
    <property type="match status" value="1"/>
</dbReference>
<evidence type="ECO:0000313" key="3">
    <source>
        <dbReference type="Proteomes" id="UP000194012"/>
    </source>
</evidence>
<proteinExistence type="predicted"/>
<sequence>MNATLPLDPWSEDLLGYTAIGETFGNLIASIDEAKVISIEAGFGRGKTFFRKAWAEHLRQMGEIVVEIDAQQSDHSGDPVVSFVGALINVLPVEDKTARQDAFERGKKIAGLGARTVARMLARSAADEVIEYVTDTAADQVEGISALENVVEDVGNGMSKLAGDLIAAQLASEQVRQKELPEQLSALHAALTNDSDTKRIVILIDELDRCHPEYAIALLEAMKLVFDHKGFVFCLMVNADYLENVAAKRFGSFVEGERYLDKFVDIRLQLPQTDAAIAAATKHLVAQLPLEIPYGVHQEFSVARAADLAGELAPVSKLSMRQIKRVLLKVELALRCYRHEPLDCALLVFLAFKDASGRQPNGRELISERFLSRVRLTPDVAQNFSEPFDIGDDHAERRRGHQANKFIDDNCQELRGLLEDRYKSPPLGNGRTYFKWVPVCVHLAEHYVPGHQAILDAVHRLEVTEPPAA</sequence>
<reference evidence="3" key="1">
    <citation type="submission" date="2017-03" db="EMBL/GenBank/DDBJ databases">
        <authorList>
            <person name="Rodrigo-Torres L."/>
            <person name="Arahal R.D."/>
            <person name="Lucena T."/>
        </authorList>
    </citation>
    <scope>NUCLEOTIDE SEQUENCE [LARGE SCALE GENOMIC DNA]</scope>
    <source>
        <strain evidence="3">CECT 8370</strain>
    </source>
</reference>
<organism evidence="2 3">
    <name type="scientific">Roseovarius gaetbuli</name>
    <dbReference type="NCBI Taxonomy" id="1356575"/>
    <lineage>
        <taxon>Bacteria</taxon>
        <taxon>Pseudomonadati</taxon>
        <taxon>Pseudomonadota</taxon>
        <taxon>Alphaproteobacteria</taxon>
        <taxon>Rhodobacterales</taxon>
        <taxon>Roseobacteraceae</taxon>
        <taxon>Roseovarius</taxon>
    </lineage>
</organism>
<dbReference type="InterPro" id="IPR011646">
    <property type="entry name" value="KAP_P-loop"/>
</dbReference>
<evidence type="ECO:0000313" key="2">
    <source>
        <dbReference type="EMBL" id="SLN25808.1"/>
    </source>
</evidence>
<dbReference type="Pfam" id="PF07693">
    <property type="entry name" value="KAP_NTPase"/>
    <property type="match status" value="1"/>
</dbReference>
<gene>
    <name evidence="2" type="ORF">ROG8370_00937</name>
</gene>
<dbReference type="Proteomes" id="UP000194012">
    <property type="component" value="Unassembled WGS sequence"/>
</dbReference>
<keyword evidence="3" id="KW-1185">Reference proteome</keyword>
<dbReference type="SUPFAM" id="SSF52540">
    <property type="entry name" value="P-loop containing nucleoside triphosphate hydrolases"/>
    <property type="match status" value="1"/>
</dbReference>
<accession>A0A1X6YN69</accession>
<name>A0A1X6YN69_9RHOB</name>
<feature type="domain" description="KAP NTPase" evidence="1">
    <location>
        <begin position="27"/>
        <end position="331"/>
    </location>
</feature>
<dbReference type="EMBL" id="FWFJ01000006">
    <property type="protein sequence ID" value="SLN25808.1"/>
    <property type="molecule type" value="Genomic_DNA"/>
</dbReference>
<dbReference type="InterPro" id="IPR027417">
    <property type="entry name" value="P-loop_NTPase"/>
</dbReference>
<dbReference type="AlphaFoldDB" id="A0A1X6YN69"/>
<protein>
    <submittedName>
        <fullName evidence="2">KAP family P-loop domain protein</fullName>
    </submittedName>
</protein>
<dbReference type="InterPro" id="IPR052754">
    <property type="entry name" value="NTPase_KAP_P-loop"/>
</dbReference>
<evidence type="ECO:0000259" key="1">
    <source>
        <dbReference type="Pfam" id="PF07693"/>
    </source>
</evidence>
<dbReference type="RefSeq" id="WP_085825907.1">
    <property type="nucleotide sequence ID" value="NZ_FWFJ01000006.1"/>
</dbReference>